<evidence type="ECO:0000256" key="3">
    <source>
        <dbReference type="ARBA" id="ARBA00022692"/>
    </source>
</evidence>
<dbReference type="AlphaFoldDB" id="A0A7X6PQE3"/>
<dbReference type="PANTHER" id="PTHR34390:SF2">
    <property type="entry name" value="SUCCINATE TRANSPORTER SUBUNIT YJJP-RELATED"/>
    <property type="match status" value="1"/>
</dbReference>
<sequence length="512" mass="53455">MVPQDPRVSETGSDARVAPVPTLFRRLRPLGALLSGSGRIATIDAAKAAPPPSPLAPVDLTDQAQVAAVMDLAVRIGDILLSSGTSNSDTKAQIHAVTSAYGLHYCHVDITMNTITIFTQIGTTRKTPVTVFRVVRQMTTDFSRLAEVDRLIRSIQAGATPPETAERILDEIARRPASYGVVTSILGWGLMGGSVAGLLGGGPVVVVTAFLTAVLIMSVNTFLARHQLPYFFQNVFGGIIATVPAAVIYTLAAEQGVQISPSQVIASGIIVLLAGLTLVQSLQDGITGAPVTASARFFETMLFTGAIVAGVGIGIQLSAMLGMSLPPLQTYPPPNFTSLSVRVACGGLAAAGFAIASYAEWSSVVTSGLTATAGSVFYYFVLIPSGAGPVIAASMAAVVIGLAGGLLARRFLIPPLITAVAGITPFLPGLSVYRGMYASLHEQTLTGFTNIALALAIASGLAAGVVLGEWIAARLRRPPTLRPYRAFRRARRVTFQQLAERPGRRVRKSPGA</sequence>
<dbReference type="InterPro" id="IPR050539">
    <property type="entry name" value="ThrE_Dicarb/AminoAcid_Exp"/>
</dbReference>
<evidence type="ECO:0000259" key="8">
    <source>
        <dbReference type="Pfam" id="PF06738"/>
    </source>
</evidence>
<name>A0A7X6PQE3_9CORY</name>
<feature type="transmembrane region" description="Helical" evidence="7">
    <location>
        <begin position="300"/>
        <end position="319"/>
    </location>
</feature>
<dbReference type="InterPro" id="IPR024528">
    <property type="entry name" value="ThrE_2"/>
</dbReference>
<dbReference type="GO" id="GO:0022857">
    <property type="term" value="F:transmembrane transporter activity"/>
    <property type="evidence" value="ECO:0007669"/>
    <property type="project" value="InterPro"/>
</dbReference>
<evidence type="ECO:0000313" key="11">
    <source>
        <dbReference type="Proteomes" id="UP000557899"/>
    </source>
</evidence>
<comment type="caution">
    <text evidence="10">The sequence shown here is derived from an EMBL/GenBank/DDBJ whole genome shotgun (WGS) entry which is preliminary data.</text>
</comment>
<evidence type="ECO:0000256" key="7">
    <source>
        <dbReference type="SAM" id="Phobius"/>
    </source>
</evidence>
<feature type="transmembrane region" description="Helical" evidence="7">
    <location>
        <begin position="339"/>
        <end position="356"/>
    </location>
</feature>
<accession>A0A7X6PQE3</accession>
<feature type="transmembrane region" description="Helical" evidence="7">
    <location>
        <begin position="204"/>
        <end position="223"/>
    </location>
</feature>
<dbReference type="EMBL" id="JAAZHI010000223">
    <property type="protein sequence ID" value="NLA56878.1"/>
    <property type="molecule type" value="Genomic_DNA"/>
</dbReference>
<evidence type="ECO:0000259" key="9">
    <source>
        <dbReference type="Pfam" id="PF12821"/>
    </source>
</evidence>
<dbReference type="GO" id="GO:0005886">
    <property type="term" value="C:plasma membrane"/>
    <property type="evidence" value="ECO:0007669"/>
    <property type="project" value="UniProtKB-SubCell"/>
</dbReference>
<comment type="subcellular location">
    <subcellularLocation>
        <location evidence="1">Cell membrane</location>
        <topology evidence="1">Multi-pass membrane protein</topology>
    </subcellularLocation>
</comment>
<feature type="transmembrane region" description="Helical" evidence="7">
    <location>
        <begin position="415"/>
        <end position="436"/>
    </location>
</feature>
<evidence type="ECO:0000256" key="6">
    <source>
        <dbReference type="ARBA" id="ARBA00034125"/>
    </source>
</evidence>
<dbReference type="NCBIfam" id="NF047720">
    <property type="entry name" value="ThrSerExpThrE"/>
    <property type="match status" value="1"/>
</dbReference>
<organism evidence="10 11">
    <name type="scientific">Corynebacterium humireducens</name>
    <dbReference type="NCBI Taxonomy" id="1223514"/>
    <lineage>
        <taxon>Bacteria</taxon>
        <taxon>Bacillati</taxon>
        <taxon>Actinomycetota</taxon>
        <taxon>Actinomycetes</taxon>
        <taxon>Mycobacteriales</taxon>
        <taxon>Corynebacteriaceae</taxon>
        <taxon>Corynebacterium</taxon>
    </lineage>
</organism>
<dbReference type="Pfam" id="PF06738">
    <property type="entry name" value="ThrE"/>
    <property type="match status" value="1"/>
</dbReference>
<reference evidence="10 11" key="1">
    <citation type="journal article" date="2020" name="Biotechnol. Biofuels">
        <title>New insights from the biogas microbiome by comprehensive genome-resolved metagenomics of nearly 1600 species originating from multiple anaerobic digesters.</title>
        <authorList>
            <person name="Campanaro S."/>
            <person name="Treu L."/>
            <person name="Rodriguez-R L.M."/>
            <person name="Kovalovszki A."/>
            <person name="Ziels R.M."/>
            <person name="Maus I."/>
            <person name="Zhu X."/>
            <person name="Kougias P.G."/>
            <person name="Basile A."/>
            <person name="Luo G."/>
            <person name="Schluter A."/>
            <person name="Konstantinidis K.T."/>
            <person name="Angelidaki I."/>
        </authorList>
    </citation>
    <scope>NUCLEOTIDE SEQUENCE [LARGE SCALE GENOMIC DNA]</scope>
    <source>
        <strain evidence="10">AS15tlH2ME_198</strain>
    </source>
</reference>
<feature type="transmembrane region" description="Helical" evidence="7">
    <location>
        <begin position="177"/>
        <end position="198"/>
    </location>
</feature>
<evidence type="ECO:0000256" key="5">
    <source>
        <dbReference type="ARBA" id="ARBA00023136"/>
    </source>
</evidence>
<protein>
    <submittedName>
        <fullName evidence="10">Threonine/serine exporter family protein</fullName>
    </submittedName>
</protein>
<dbReference type="GO" id="GO:0015744">
    <property type="term" value="P:succinate transport"/>
    <property type="evidence" value="ECO:0007669"/>
    <property type="project" value="TreeGrafter"/>
</dbReference>
<evidence type="ECO:0000256" key="1">
    <source>
        <dbReference type="ARBA" id="ARBA00004651"/>
    </source>
</evidence>
<dbReference type="InterPro" id="IPR010619">
    <property type="entry name" value="ThrE-like_N"/>
</dbReference>
<evidence type="ECO:0000256" key="4">
    <source>
        <dbReference type="ARBA" id="ARBA00022989"/>
    </source>
</evidence>
<feature type="transmembrane region" description="Helical" evidence="7">
    <location>
        <begin position="259"/>
        <end position="279"/>
    </location>
</feature>
<evidence type="ECO:0000256" key="2">
    <source>
        <dbReference type="ARBA" id="ARBA00022475"/>
    </source>
</evidence>
<keyword evidence="2" id="KW-1003">Cell membrane</keyword>
<keyword evidence="4 7" id="KW-1133">Transmembrane helix</keyword>
<feature type="transmembrane region" description="Helical" evidence="7">
    <location>
        <begin position="448"/>
        <end position="472"/>
    </location>
</feature>
<dbReference type="Proteomes" id="UP000557899">
    <property type="component" value="Unassembled WGS sequence"/>
</dbReference>
<feature type="transmembrane region" description="Helical" evidence="7">
    <location>
        <begin position="235"/>
        <end position="253"/>
    </location>
</feature>
<proteinExistence type="inferred from homology"/>
<dbReference type="PANTHER" id="PTHR34390">
    <property type="entry name" value="UPF0442 PROTEIN YJJB-RELATED"/>
    <property type="match status" value="1"/>
</dbReference>
<dbReference type="Pfam" id="PF12821">
    <property type="entry name" value="ThrE_2"/>
    <property type="match status" value="1"/>
</dbReference>
<comment type="similarity">
    <text evidence="6">Belongs to the ThrE exporter (TC 2.A.79) family.</text>
</comment>
<gene>
    <name evidence="10" type="ORF">GX859_11420</name>
</gene>
<keyword evidence="5 7" id="KW-0472">Membrane</keyword>
<keyword evidence="3 7" id="KW-0812">Transmembrane</keyword>
<feature type="domain" description="Threonine/Serine exporter ThrE" evidence="9">
    <location>
        <begin position="348"/>
        <end position="469"/>
    </location>
</feature>
<evidence type="ECO:0000313" key="10">
    <source>
        <dbReference type="EMBL" id="NLA56878.1"/>
    </source>
</evidence>
<feature type="domain" description="Threonine/serine exporter-like N-terminal" evidence="8">
    <location>
        <begin position="71"/>
        <end position="317"/>
    </location>
</feature>